<name>A0ACD3RWJ1_LARCR</name>
<accession>A0ACD3RWJ1</accession>
<dbReference type="EMBL" id="CM011674">
    <property type="protein sequence ID" value="TMS23732.1"/>
    <property type="molecule type" value="Genomic_DNA"/>
</dbReference>
<feature type="non-terminal residue" evidence="1">
    <location>
        <position position="117"/>
    </location>
</feature>
<evidence type="ECO:0000313" key="1">
    <source>
        <dbReference type="EMBL" id="TMS23732.1"/>
    </source>
</evidence>
<gene>
    <name evidence="1" type="ORF">E3U43_009038</name>
</gene>
<evidence type="ECO:0000313" key="2">
    <source>
        <dbReference type="Proteomes" id="UP000793456"/>
    </source>
</evidence>
<dbReference type="Proteomes" id="UP000793456">
    <property type="component" value="Chromosome I"/>
</dbReference>
<sequence length="117" mass="13145">GSVVWSQVPGMTAYPTPSPSSVWRTLWFWASTTKTALLAWDARVRYSLGEVHRFSVNVEPGTKLERGPASLHLCNNLLVPNQRRPSCRHWPLEVVSIASIWCGAKWLCVRGGDSLWI</sequence>
<reference evidence="1" key="1">
    <citation type="submission" date="2018-11" db="EMBL/GenBank/DDBJ databases">
        <title>The sequence and de novo assembly of Larimichthys crocea genome using PacBio and Hi-C technologies.</title>
        <authorList>
            <person name="Xu P."/>
            <person name="Chen B."/>
            <person name="Zhou Z."/>
            <person name="Ke Q."/>
            <person name="Wu Y."/>
            <person name="Bai H."/>
            <person name="Pu F."/>
        </authorList>
    </citation>
    <scope>NUCLEOTIDE SEQUENCE</scope>
    <source>
        <tissue evidence="1">Muscle</tissue>
    </source>
</reference>
<proteinExistence type="predicted"/>
<feature type="non-terminal residue" evidence="1">
    <location>
        <position position="1"/>
    </location>
</feature>
<keyword evidence="2" id="KW-1185">Reference proteome</keyword>
<comment type="caution">
    <text evidence="1">The sequence shown here is derived from an EMBL/GenBank/DDBJ whole genome shotgun (WGS) entry which is preliminary data.</text>
</comment>
<organism evidence="1 2">
    <name type="scientific">Larimichthys crocea</name>
    <name type="common">Large yellow croaker</name>
    <name type="synonym">Pseudosciaena crocea</name>
    <dbReference type="NCBI Taxonomy" id="215358"/>
    <lineage>
        <taxon>Eukaryota</taxon>
        <taxon>Metazoa</taxon>
        <taxon>Chordata</taxon>
        <taxon>Craniata</taxon>
        <taxon>Vertebrata</taxon>
        <taxon>Euteleostomi</taxon>
        <taxon>Actinopterygii</taxon>
        <taxon>Neopterygii</taxon>
        <taxon>Teleostei</taxon>
        <taxon>Neoteleostei</taxon>
        <taxon>Acanthomorphata</taxon>
        <taxon>Eupercaria</taxon>
        <taxon>Sciaenidae</taxon>
        <taxon>Larimichthys</taxon>
    </lineage>
</organism>
<protein>
    <submittedName>
        <fullName evidence="1">Uncharacterized protein</fullName>
    </submittedName>
</protein>